<dbReference type="GO" id="GO:0006508">
    <property type="term" value="P:proteolysis"/>
    <property type="evidence" value="ECO:0007669"/>
    <property type="project" value="UniProtKB-KW"/>
</dbReference>
<sequence>MVFKRQKIPEETLLEVDGSEVLVQICLSKRSKRYRLSIPHSGVPLLSMPQNGRWPEAEKFLQKQRAWLGARLKRTPAPVPFVDGAKIVLRGDPAQIMATGKLRGQVEISNGENMPILSVPGGPKHMARRLTDWLKIQALGEFEARTKFHAARLNVTPKSVKTRTQSSRWGSCSSSGRLNYNWRLILAPPFVLDYVVAHEVAHLSEMNHSPAFWARVKQTLPEMERGRAWLKDNGNQLMAYGLAARCSQSMCLAGRIDKTMTG</sequence>
<keyword evidence="2" id="KW-0378">Hydrolase</keyword>
<dbReference type="PANTHER" id="PTHR30399">
    <property type="entry name" value="UNCHARACTERIZED PROTEIN YGJP"/>
    <property type="match status" value="1"/>
</dbReference>
<dbReference type="Gene3D" id="3.30.2010.10">
    <property type="entry name" value="Metalloproteases ('zincins'), catalytic domain"/>
    <property type="match status" value="1"/>
</dbReference>
<protein>
    <submittedName>
        <fullName evidence="2">Zinc metalloprotease</fullName>
    </submittedName>
</protein>
<dbReference type="InterPro" id="IPR002725">
    <property type="entry name" value="YgjP-like_metallopeptidase"/>
</dbReference>
<organism evidence="2">
    <name type="scientific">hydrothermal vent metagenome</name>
    <dbReference type="NCBI Taxonomy" id="652676"/>
    <lineage>
        <taxon>unclassified sequences</taxon>
        <taxon>metagenomes</taxon>
        <taxon>ecological metagenomes</taxon>
    </lineage>
</organism>
<dbReference type="AlphaFoldDB" id="A0A3B0UF13"/>
<dbReference type="GO" id="GO:0008237">
    <property type="term" value="F:metallopeptidase activity"/>
    <property type="evidence" value="ECO:0007669"/>
    <property type="project" value="UniProtKB-KW"/>
</dbReference>
<dbReference type="PANTHER" id="PTHR30399:SF1">
    <property type="entry name" value="UTP PYROPHOSPHATASE"/>
    <property type="match status" value="1"/>
</dbReference>
<reference evidence="2" key="1">
    <citation type="submission" date="2018-06" db="EMBL/GenBank/DDBJ databases">
        <authorList>
            <person name="Zhirakovskaya E."/>
        </authorList>
    </citation>
    <scope>NUCLEOTIDE SEQUENCE</scope>
</reference>
<feature type="domain" description="YgjP-like metallopeptidase" evidence="1">
    <location>
        <begin position="32"/>
        <end position="232"/>
    </location>
</feature>
<dbReference type="CDD" id="cd07344">
    <property type="entry name" value="M48_yhfN_like"/>
    <property type="match status" value="1"/>
</dbReference>
<evidence type="ECO:0000259" key="1">
    <source>
        <dbReference type="Pfam" id="PF01863"/>
    </source>
</evidence>
<proteinExistence type="predicted"/>
<keyword evidence="2" id="KW-0645">Protease</keyword>
<evidence type="ECO:0000313" key="2">
    <source>
        <dbReference type="EMBL" id="VAW23887.1"/>
    </source>
</evidence>
<gene>
    <name evidence="2" type="ORF">MNBD_ALPHA12-165</name>
</gene>
<name>A0A3B0UF13_9ZZZZ</name>
<dbReference type="EMBL" id="UOEO01000250">
    <property type="protein sequence ID" value="VAW23887.1"/>
    <property type="molecule type" value="Genomic_DNA"/>
</dbReference>
<dbReference type="InterPro" id="IPR053136">
    <property type="entry name" value="UTP_pyrophosphatase-like"/>
</dbReference>
<accession>A0A3B0UF13</accession>
<dbReference type="Pfam" id="PF01863">
    <property type="entry name" value="YgjP-like"/>
    <property type="match status" value="1"/>
</dbReference>
<keyword evidence="2" id="KW-0482">Metalloprotease</keyword>